<dbReference type="SUPFAM" id="SSF51556">
    <property type="entry name" value="Metallo-dependent hydrolases"/>
    <property type="match status" value="1"/>
</dbReference>
<dbReference type="RefSeq" id="WP_160201642.1">
    <property type="nucleotide sequence ID" value="NZ_QXWK01000011.1"/>
</dbReference>
<name>A0A845QHI5_9FIRM</name>
<dbReference type="PANTHER" id="PTHR43135">
    <property type="entry name" value="ALPHA-D-RIBOSE 1-METHYLPHOSPHONATE 5-TRIPHOSPHATE DIPHOSPHATASE"/>
    <property type="match status" value="1"/>
</dbReference>
<dbReference type="InterPro" id="IPR032466">
    <property type="entry name" value="Metal_Hydrolase"/>
</dbReference>
<dbReference type="Pfam" id="PF01979">
    <property type="entry name" value="Amidohydro_1"/>
    <property type="match status" value="1"/>
</dbReference>
<dbReference type="Gene3D" id="3.20.20.140">
    <property type="entry name" value="Metal-dependent hydrolases"/>
    <property type="match status" value="1"/>
</dbReference>
<dbReference type="Gene3D" id="2.30.40.10">
    <property type="entry name" value="Urease, subunit C, domain 1"/>
    <property type="match status" value="1"/>
</dbReference>
<dbReference type="GO" id="GO:0016810">
    <property type="term" value="F:hydrolase activity, acting on carbon-nitrogen (but not peptide) bonds"/>
    <property type="evidence" value="ECO:0007669"/>
    <property type="project" value="InterPro"/>
</dbReference>
<dbReference type="EMBL" id="QXWK01000011">
    <property type="protein sequence ID" value="NBH61359.1"/>
    <property type="molecule type" value="Genomic_DNA"/>
</dbReference>
<dbReference type="InterPro" id="IPR057744">
    <property type="entry name" value="OTAase-like"/>
</dbReference>
<comment type="caution">
    <text evidence="2">The sequence shown here is derived from an EMBL/GenBank/DDBJ whole genome shotgun (WGS) entry which is preliminary data.</text>
</comment>
<evidence type="ECO:0000313" key="2">
    <source>
        <dbReference type="EMBL" id="NBH61359.1"/>
    </source>
</evidence>
<sequence length="395" mass="43349">MLVLKNARLIPELTEGYDDKCADVVIDGTEILDIKPAGSVSAAEDKVIDLKGKTLMPGLIEGHLHLDLCGKNTFEENVEPDSYRVMRCLQLAQDNLRKGYTTVRDVGDRNNITIGLARAVNEGMVVGPDILTSGVIISPTERGNEFFGTMYAECDSPAEFTKAVRRQYQLGADWIKIMGTGAVMNPGGEPGMPIIYEEELAAACRAADYVGLPVAVHCHGTEAIKMCIRCGVRTVEHSSIMDDECIEMYTKTNRSFPMPTLSPMVNFLEFPEGKPKHYVEKAERLLETLLHGANAYKKNNIKIGWATDAGVYTGSHGNGLYEFRVRVNMAGFTPLETLIQATKNNAEILMIDDKVGTIKCGKRANLVVFDGNPDEDIEVLDKVSMVIKAGEIVNL</sequence>
<organism evidence="2 3">
    <name type="scientific">Anaerotruncus colihominis</name>
    <dbReference type="NCBI Taxonomy" id="169435"/>
    <lineage>
        <taxon>Bacteria</taxon>
        <taxon>Bacillati</taxon>
        <taxon>Bacillota</taxon>
        <taxon>Clostridia</taxon>
        <taxon>Eubacteriales</taxon>
        <taxon>Oscillospiraceae</taxon>
        <taxon>Anaerotruncus</taxon>
    </lineage>
</organism>
<gene>
    <name evidence="2" type="ORF">D0435_06805</name>
</gene>
<protein>
    <submittedName>
        <fullName evidence="2">Amidohydrolase family protein</fullName>
    </submittedName>
</protein>
<feature type="domain" description="Amidohydrolase-related" evidence="1">
    <location>
        <begin position="54"/>
        <end position="393"/>
    </location>
</feature>
<dbReference type="InterPro" id="IPR006680">
    <property type="entry name" value="Amidohydro-rel"/>
</dbReference>
<accession>A0A845QHI5</accession>
<keyword evidence="3" id="KW-1185">Reference proteome</keyword>
<dbReference type="SUPFAM" id="SSF51338">
    <property type="entry name" value="Composite domain of metallo-dependent hydrolases"/>
    <property type="match status" value="1"/>
</dbReference>
<evidence type="ECO:0000259" key="1">
    <source>
        <dbReference type="Pfam" id="PF01979"/>
    </source>
</evidence>
<dbReference type="Proteomes" id="UP000446866">
    <property type="component" value="Unassembled WGS sequence"/>
</dbReference>
<keyword evidence="2" id="KW-0378">Hydrolase</keyword>
<reference evidence="2 3" key="1">
    <citation type="submission" date="2018-08" db="EMBL/GenBank/DDBJ databases">
        <title>Murine metabolic-syndrome-specific gut microbial biobank.</title>
        <authorList>
            <person name="Liu C."/>
        </authorList>
    </citation>
    <scope>NUCLEOTIDE SEQUENCE [LARGE SCALE GENOMIC DNA]</scope>
    <source>
        <strain evidence="2 3">28</strain>
    </source>
</reference>
<dbReference type="PANTHER" id="PTHR43135:SF3">
    <property type="entry name" value="ALPHA-D-RIBOSE 1-METHYLPHOSPHONATE 5-TRIPHOSPHATE DIPHOSPHATASE"/>
    <property type="match status" value="1"/>
</dbReference>
<dbReference type="InterPro" id="IPR051781">
    <property type="entry name" value="Metallo-dep_Hydrolase"/>
</dbReference>
<dbReference type="InterPro" id="IPR011059">
    <property type="entry name" value="Metal-dep_hydrolase_composite"/>
</dbReference>
<dbReference type="AlphaFoldDB" id="A0A845QHI5"/>
<proteinExistence type="predicted"/>
<evidence type="ECO:0000313" key="3">
    <source>
        <dbReference type="Proteomes" id="UP000446866"/>
    </source>
</evidence>
<dbReference type="CDD" id="cd01299">
    <property type="entry name" value="Met_dep_hydrolase_A"/>
    <property type="match status" value="1"/>
</dbReference>